<accession>A0AAW9NW61</accession>
<keyword evidence="2" id="KW-1185">Reference proteome</keyword>
<name>A0AAW9NW61_9BACL</name>
<proteinExistence type="predicted"/>
<dbReference type="AlphaFoldDB" id="A0AAW9NW61"/>
<comment type="caution">
    <text evidence="1">The sequence shown here is derived from an EMBL/GenBank/DDBJ whole genome shotgun (WGS) entry which is preliminary data.</text>
</comment>
<sequence length="265" mass="30511">MHKIPIQERQYWSEQLEMAKRGERSAIYKLVELCEKNAWHSEKVFWLQQIDDEAEAQYALANYYFVEGEEQKAFNYYKKAAIQNHADAANNLADMYLNGEGVEVDEQLAFNWFMKAAQAGVVEAMFTLGIMYEQGLGIEANKEKALYSYISSASGGYVEAQYQVGMIYLEGLLSQQQNVEKAIEFFEMAATEHHVDALFNLGYIFAEPQYQMLDGAKALHYFKQAALLGDTEAKWQLAKHYEQGLIVEHNEREAQKWHQAAKQNN</sequence>
<dbReference type="Pfam" id="PF08238">
    <property type="entry name" value="Sel1"/>
    <property type="match status" value="6"/>
</dbReference>
<dbReference type="RefSeq" id="WP_326124737.1">
    <property type="nucleotide sequence ID" value="NZ_JARSFG010000022.1"/>
</dbReference>
<evidence type="ECO:0000313" key="2">
    <source>
        <dbReference type="Proteomes" id="UP001344888"/>
    </source>
</evidence>
<reference evidence="1 2" key="1">
    <citation type="submission" date="2023-03" db="EMBL/GenBank/DDBJ databases">
        <title>Bacillus Genome Sequencing.</title>
        <authorList>
            <person name="Dunlap C."/>
        </authorList>
    </citation>
    <scope>NUCLEOTIDE SEQUENCE [LARGE SCALE GENOMIC DNA]</scope>
    <source>
        <strain evidence="1 2">B-59205</strain>
    </source>
</reference>
<dbReference type="Proteomes" id="UP001344888">
    <property type="component" value="Unassembled WGS sequence"/>
</dbReference>
<protein>
    <submittedName>
        <fullName evidence="1">Tetratricopeptide repeat protein</fullName>
    </submittedName>
</protein>
<evidence type="ECO:0000313" key="1">
    <source>
        <dbReference type="EMBL" id="MEC1180179.1"/>
    </source>
</evidence>
<dbReference type="InterPro" id="IPR011990">
    <property type="entry name" value="TPR-like_helical_dom_sf"/>
</dbReference>
<dbReference type="InterPro" id="IPR052945">
    <property type="entry name" value="Mitotic_Regulator"/>
</dbReference>
<organism evidence="1 2">
    <name type="scientific">Metasolibacillus meyeri</name>
    <dbReference type="NCBI Taxonomy" id="1071052"/>
    <lineage>
        <taxon>Bacteria</taxon>
        <taxon>Bacillati</taxon>
        <taxon>Bacillota</taxon>
        <taxon>Bacilli</taxon>
        <taxon>Bacillales</taxon>
        <taxon>Caryophanaceae</taxon>
        <taxon>Metasolibacillus</taxon>
    </lineage>
</organism>
<dbReference type="SUPFAM" id="SSF81901">
    <property type="entry name" value="HCP-like"/>
    <property type="match status" value="1"/>
</dbReference>
<dbReference type="SMART" id="SM00671">
    <property type="entry name" value="SEL1"/>
    <property type="match status" value="6"/>
</dbReference>
<dbReference type="PANTHER" id="PTHR43628">
    <property type="entry name" value="ACTIVATOR OF C KINASE PROTEIN 1-RELATED"/>
    <property type="match status" value="1"/>
</dbReference>
<dbReference type="Gene3D" id="1.25.40.10">
    <property type="entry name" value="Tetratricopeptide repeat domain"/>
    <property type="match status" value="1"/>
</dbReference>
<gene>
    <name evidence="1" type="ORF">P9B03_16875</name>
</gene>
<dbReference type="EMBL" id="JARSFG010000022">
    <property type="protein sequence ID" value="MEC1180179.1"/>
    <property type="molecule type" value="Genomic_DNA"/>
</dbReference>
<dbReference type="PANTHER" id="PTHR43628:SF1">
    <property type="entry name" value="CHITIN SYNTHASE REGULATORY FACTOR 2-RELATED"/>
    <property type="match status" value="1"/>
</dbReference>
<dbReference type="InterPro" id="IPR006597">
    <property type="entry name" value="Sel1-like"/>
</dbReference>